<evidence type="ECO:0000256" key="5">
    <source>
        <dbReference type="ARBA" id="ARBA00039789"/>
    </source>
</evidence>
<dbReference type="InterPro" id="IPR015943">
    <property type="entry name" value="WD40/YVTN_repeat-like_dom_sf"/>
</dbReference>
<dbReference type="PANTHER" id="PTHR22847">
    <property type="entry name" value="WD40 REPEAT PROTEIN"/>
    <property type="match status" value="1"/>
</dbReference>
<gene>
    <name evidence="8" type="ORF">BHE90_001771</name>
</gene>
<proteinExistence type="inferred from homology"/>
<dbReference type="GO" id="GO:1990234">
    <property type="term" value="C:transferase complex"/>
    <property type="evidence" value="ECO:0007669"/>
    <property type="project" value="UniProtKB-ARBA"/>
</dbReference>
<dbReference type="SUPFAM" id="SSF101908">
    <property type="entry name" value="Putative isomerase YbhE"/>
    <property type="match status" value="1"/>
</dbReference>
<dbReference type="Pfam" id="PF00400">
    <property type="entry name" value="WD40"/>
    <property type="match status" value="2"/>
</dbReference>
<dbReference type="InterPro" id="IPR019775">
    <property type="entry name" value="WD40_repeat_CS"/>
</dbReference>
<dbReference type="Proteomes" id="UP000287124">
    <property type="component" value="Unassembled WGS sequence"/>
</dbReference>
<evidence type="ECO:0000256" key="4">
    <source>
        <dbReference type="ARBA" id="ARBA00038415"/>
    </source>
</evidence>
<evidence type="ECO:0000313" key="8">
    <source>
        <dbReference type="EMBL" id="RTE83748.1"/>
    </source>
</evidence>
<dbReference type="InterPro" id="IPR001680">
    <property type="entry name" value="WD40_rpt"/>
</dbReference>
<comment type="caution">
    <text evidence="8">The sequence shown here is derived from an EMBL/GenBank/DDBJ whole genome shotgun (WGS) entry which is preliminary data.</text>
</comment>
<name>A0A430M721_9HYPO</name>
<keyword evidence="2" id="KW-0677">Repeat</keyword>
<dbReference type="SMART" id="SM00320">
    <property type="entry name" value="WD40"/>
    <property type="match status" value="3"/>
</dbReference>
<keyword evidence="9" id="KW-1185">Reference proteome</keyword>
<dbReference type="AlphaFoldDB" id="A0A430M721"/>
<sequence length="391" mass="42931">MIRDMKTGNCIKTLNGPGFVVSLRSSAGFASATLQRPIVKIWNSKGDCVQVLEGHGEFQGSLAFFNEQQLLAVSTESGINIWDLKLDAFTEPIPAHAGFVYSIACSSDGLLIASGSDDSIKIWETTNGTCITSIDCGGAELAFSPDGRYLVSRRATRKWVTGFTHFTIWNADSGGVVKLLAFAFDKPIVMIWDMDSSEQRHRIQRSVSCVNFSADGHKLALASDMTSGECIWTVEHQQSKVTLIALSANTRLLATATSQGGIHAAPRATLLVGRYQVEAIVFSPNQNLLVWANYRAVGVRNWKDSGQVRFLHAPNPNQGFNGGPRNKATLQFNHSNSSRLCTGIGDLDIGNASDGRVYFHGYHMHEDGEWIARGNERVILLPVEYRRWSTF</sequence>
<evidence type="ECO:0000256" key="2">
    <source>
        <dbReference type="ARBA" id="ARBA00022737"/>
    </source>
</evidence>
<dbReference type="PROSITE" id="PS50082">
    <property type="entry name" value="WD_REPEATS_2"/>
    <property type="match status" value="1"/>
</dbReference>
<reference evidence="8 9" key="1">
    <citation type="submission" date="2017-06" db="EMBL/GenBank/DDBJ databases">
        <title>Comparative genomic analysis of Ambrosia Fusariam Clade fungi.</title>
        <authorList>
            <person name="Stajich J.E."/>
            <person name="Carrillo J."/>
            <person name="Kijimoto T."/>
            <person name="Eskalen A."/>
            <person name="O'Donnell K."/>
            <person name="Kasson M."/>
        </authorList>
    </citation>
    <scope>NUCLEOTIDE SEQUENCE [LARGE SCALE GENOMIC DNA]</scope>
    <source>
        <strain evidence="8 9">UCR1854</strain>
    </source>
</reference>
<organism evidence="8 9">
    <name type="scientific">Fusarium euwallaceae</name>
    <dbReference type="NCBI Taxonomy" id="1147111"/>
    <lineage>
        <taxon>Eukaryota</taxon>
        <taxon>Fungi</taxon>
        <taxon>Dikarya</taxon>
        <taxon>Ascomycota</taxon>
        <taxon>Pezizomycotina</taxon>
        <taxon>Sordariomycetes</taxon>
        <taxon>Hypocreomycetidae</taxon>
        <taxon>Hypocreales</taxon>
        <taxon>Nectriaceae</taxon>
        <taxon>Fusarium</taxon>
        <taxon>Fusarium solani species complex</taxon>
    </lineage>
</organism>
<keyword evidence="1 7" id="KW-0853">WD repeat</keyword>
<evidence type="ECO:0000313" key="9">
    <source>
        <dbReference type="Proteomes" id="UP000287124"/>
    </source>
</evidence>
<keyword evidence="3" id="KW-0175">Coiled coil</keyword>
<evidence type="ECO:0000256" key="7">
    <source>
        <dbReference type="PROSITE-ProRule" id="PRU00221"/>
    </source>
</evidence>
<dbReference type="PROSITE" id="PS50294">
    <property type="entry name" value="WD_REPEATS_REGION"/>
    <property type="match status" value="1"/>
</dbReference>
<comment type="function">
    <text evidence="6">Involved in mitochondrial fission. Acts as an adapter protein required to form mitochondrial fission complexes. Formation of these complexes is required to promote constriction and fission of the mitochondrial compartment at a late step in mitochondrial division.</text>
</comment>
<dbReference type="PANTHER" id="PTHR22847:SF637">
    <property type="entry name" value="WD REPEAT DOMAIN 5B"/>
    <property type="match status" value="1"/>
</dbReference>
<dbReference type="EMBL" id="MIKF01000013">
    <property type="protein sequence ID" value="RTE83748.1"/>
    <property type="molecule type" value="Genomic_DNA"/>
</dbReference>
<evidence type="ECO:0000256" key="6">
    <source>
        <dbReference type="ARBA" id="ARBA00043913"/>
    </source>
</evidence>
<comment type="similarity">
    <text evidence="4">Belongs to the WD repeat MDV1/CAF4 family.</text>
</comment>
<dbReference type="PROSITE" id="PS00678">
    <property type="entry name" value="WD_REPEATS_1"/>
    <property type="match status" value="1"/>
</dbReference>
<feature type="repeat" description="WD" evidence="7">
    <location>
        <begin position="93"/>
        <end position="133"/>
    </location>
</feature>
<evidence type="ECO:0000256" key="1">
    <source>
        <dbReference type="ARBA" id="ARBA00022574"/>
    </source>
</evidence>
<evidence type="ECO:0000256" key="3">
    <source>
        <dbReference type="ARBA" id="ARBA00023054"/>
    </source>
</evidence>
<dbReference type="Gene3D" id="2.130.10.10">
    <property type="entry name" value="YVTN repeat-like/Quinoprotein amine dehydrogenase"/>
    <property type="match status" value="2"/>
</dbReference>
<protein>
    <recommendedName>
        <fullName evidence="5">Mitochondrial division protein 1</fullName>
    </recommendedName>
</protein>
<accession>A0A430M721</accession>